<dbReference type="GeneID" id="110790173"/>
<keyword evidence="3" id="KW-1185">Reference proteome</keyword>
<feature type="region of interest" description="Disordered" evidence="2">
    <location>
        <begin position="1"/>
        <end position="69"/>
    </location>
</feature>
<dbReference type="KEGG" id="soe:110790173"/>
<name>A0A9R0JXF2_SPIOL</name>
<evidence type="ECO:0000256" key="1">
    <source>
        <dbReference type="ARBA" id="ARBA00022737"/>
    </source>
</evidence>
<evidence type="ECO:0000256" key="2">
    <source>
        <dbReference type="SAM" id="MobiDB-lite"/>
    </source>
</evidence>
<evidence type="ECO:0000313" key="4">
    <source>
        <dbReference type="RefSeq" id="XP_021850644.2"/>
    </source>
</evidence>
<feature type="compositionally biased region" description="Polar residues" evidence="2">
    <location>
        <begin position="709"/>
        <end position="721"/>
    </location>
</feature>
<gene>
    <name evidence="4" type="primary">LOC110790173</name>
</gene>
<dbReference type="PANTHER" id="PTHR43215:SF13">
    <property type="entry name" value="PROTEIN TIC 100"/>
    <property type="match status" value="1"/>
</dbReference>
<dbReference type="GO" id="GO:0016020">
    <property type="term" value="C:membrane"/>
    <property type="evidence" value="ECO:0007669"/>
    <property type="project" value="UniProtKB-ARBA"/>
</dbReference>
<proteinExistence type="predicted"/>
<protein>
    <submittedName>
        <fullName evidence="4">Protein TIC 100</fullName>
    </submittedName>
</protein>
<evidence type="ECO:0000313" key="3">
    <source>
        <dbReference type="Proteomes" id="UP000813463"/>
    </source>
</evidence>
<dbReference type="RefSeq" id="XP_021850644.2">
    <property type="nucleotide sequence ID" value="XM_021994952.2"/>
</dbReference>
<dbReference type="InterPro" id="IPR003409">
    <property type="entry name" value="MORN"/>
</dbReference>
<organism evidence="3 4">
    <name type="scientific">Spinacia oleracea</name>
    <name type="common">Spinach</name>
    <dbReference type="NCBI Taxonomy" id="3562"/>
    <lineage>
        <taxon>Eukaryota</taxon>
        <taxon>Viridiplantae</taxon>
        <taxon>Streptophyta</taxon>
        <taxon>Embryophyta</taxon>
        <taxon>Tracheophyta</taxon>
        <taxon>Spermatophyta</taxon>
        <taxon>Magnoliopsida</taxon>
        <taxon>eudicotyledons</taxon>
        <taxon>Gunneridae</taxon>
        <taxon>Pentapetalae</taxon>
        <taxon>Caryophyllales</taxon>
        <taxon>Chenopodiaceae</taxon>
        <taxon>Chenopodioideae</taxon>
        <taxon>Anserineae</taxon>
        <taxon>Spinacia</taxon>
    </lineage>
</organism>
<reference evidence="3" key="1">
    <citation type="journal article" date="2021" name="Nat. Commun.">
        <title>Genomic analyses provide insights into spinach domestication and the genetic basis of agronomic traits.</title>
        <authorList>
            <person name="Cai X."/>
            <person name="Sun X."/>
            <person name="Xu C."/>
            <person name="Sun H."/>
            <person name="Wang X."/>
            <person name="Ge C."/>
            <person name="Zhang Z."/>
            <person name="Wang Q."/>
            <person name="Fei Z."/>
            <person name="Jiao C."/>
            <person name="Wang Q."/>
        </authorList>
    </citation>
    <scope>NUCLEOTIDE SEQUENCE [LARGE SCALE GENOMIC DNA]</scope>
    <source>
        <strain evidence="3">cv. Varoflay</strain>
    </source>
</reference>
<dbReference type="SUPFAM" id="SSF82185">
    <property type="entry name" value="Histone H3 K4-specific methyltransferase SET7/9 N-terminal domain"/>
    <property type="match status" value="1"/>
</dbReference>
<dbReference type="Pfam" id="PF02493">
    <property type="entry name" value="MORN"/>
    <property type="match status" value="3"/>
</dbReference>
<dbReference type="Gene3D" id="2.20.110.10">
    <property type="entry name" value="Histone H3 K4-specific methyltransferase SET7/9 N-terminal domain"/>
    <property type="match status" value="1"/>
</dbReference>
<reference evidence="4" key="2">
    <citation type="submission" date="2025-08" db="UniProtKB">
        <authorList>
            <consortium name="RefSeq"/>
        </authorList>
    </citation>
    <scope>IDENTIFICATION</scope>
    <source>
        <tissue evidence="4">Leaf</tissue>
    </source>
</reference>
<feature type="compositionally biased region" description="Basic and acidic residues" evidence="2">
    <location>
        <begin position="627"/>
        <end position="642"/>
    </location>
</feature>
<feature type="compositionally biased region" description="Basic and acidic residues" evidence="2">
    <location>
        <begin position="659"/>
        <end position="669"/>
    </location>
</feature>
<dbReference type="SMART" id="SM00698">
    <property type="entry name" value="MORN"/>
    <property type="match status" value="3"/>
</dbReference>
<accession>A0A9R0JXF2</accession>
<keyword evidence="1" id="KW-0677">Repeat</keyword>
<dbReference type="AlphaFoldDB" id="A0A9R0JXF2"/>
<feature type="region of interest" description="Disordered" evidence="2">
    <location>
        <begin position="626"/>
        <end position="721"/>
    </location>
</feature>
<feature type="compositionally biased region" description="Acidic residues" evidence="2">
    <location>
        <begin position="18"/>
        <end position="47"/>
    </location>
</feature>
<feature type="compositionally biased region" description="Acidic residues" evidence="2">
    <location>
        <begin position="670"/>
        <end position="691"/>
    </location>
</feature>
<dbReference type="PANTHER" id="PTHR43215">
    <property type="entry name" value="RADIAL SPOKE HEAD 1 HOMOLOG"/>
    <property type="match status" value="1"/>
</dbReference>
<dbReference type="Proteomes" id="UP000813463">
    <property type="component" value="Chromosome 4"/>
</dbReference>
<feature type="compositionally biased region" description="Low complexity" evidence="2">
    <location>
        <begin position="8"/>
        <end position="17"/>
    </location>
</feature>
<sequence length="855" mass="99441">MADDSDDQPPQNEQPQQQEEDEDSVTESEPDSDTESESDSDSDLDDNGDIKPPKKPKVYYRRAGEYDDIEEGDYSAEANIKRFARAYASRRYKQKLEDEEDRIEYEDDKFNFPRDRENWREEDLKELWADAPPDMTKPGWDPAWADDEDWKVVKREVEQGRDPPIAPFYLPYRKYYPAVPNNHYDIKNPKAVIEELDRIEEFMRWVSYIFADGSSYEGTVWDDLAHGKGVYVAEQGLVRYEGEWLQNNMEGHGVVEVEIPDIEPIPGSKLEAEMRAEGKIIKRDFMNPEDRKWLEMDIEDSVRLTNGNYEIPFYENDEWIRQYGERPEKGRYRYAGQWKHGRMHGCGVYEVNERPIFGRFYFGEKLEDDTGCDPEISTMHAGIAEVAAAKARMFINKPDGMVREERGPYGDPQHPYFYEEEDAWQAPGFVNQFYEVPDYWKTYVNEVDQEREMWLNSFYKAPLRLPMPAELEYWWERDLPPEFVLLNKEPEPDPNDPSKLIYTEDPVIMHTPTGRIINYIEDEEHGVRLFWQPPPGEGEDVDPTKVKFLPLGFDEFYGREKVVKKEGIWMRLLSSIENSCKPWFEKLEKWTEEQKEASEIRKKLLEQELELVEAELSLEEALEDMEEALKQQEKEAEEKVDMDPEEEDASVSLSSPVEQEEKKSPKEEIKDEDGVEEEEEEEEEEDEDDDLAPSSFGSVTDPKEKKTGSGRSPFSTLSFAPTGLLSTVPSMVAKSFSVWKKERSPVKVGQALCSSSKGIMEHSHLVTFRQAFPENMILRTKGQAEQRHRVKRGRKLFAASQTSSSQAMYSKKGRKSWELHWLCAPPERNSDRILSLHIPLECLDTHNGVGQCSAS</sequence>